<sequence>MGTDPIKFYRENQAKYGNYFTYILLGRRIVTCLDTEGNNFLLNVKVAEACAEDAYRSLTVPVFGKGVVYDVDNSILMEQKKFVKSGLSAENLRAYVPMIEMETKNFISRWNKKSATENIFEAMSELIIMTASRCLLGEEVRSKLDESFAQIYHDLDGGFQPINFLFENLPLPSNKLRDEAHMKMHNFFLDIMRSRRESNVKDRTDIMQYLTTECQYKSGRKLTDEESANIMIAMLMAGQHTSSTTSSWALLFLAESPEFFEQLRQEQIEVLGSLEAPLTFDALKKLTLHDNVIRETLRLRSPLLCLIRKVLRDLPIPGTDYVIPEGAYIQCVPTISARSEQHFEQAEKFNPHRWNIPEQQNKTQDDHFVDYGFGALNMAKAKSPFLPFGAGRHRCIGEAFAYVQLKTIVATIVRSFRFELPGKLPECDFTTMVVQPKKPLLKYVRLD</sequence>
<proteinExistence type="predicted"/>
<evidence type="ECO:0000313" key="2">
    <source>
        <dbReference type="Proteomes" id="UP000789525"/>
    </source>
</evidence>
<dbReference type="Proteomes" id="UP000789525">
    <property type="component" value="Unassembled WGS sequence"/>
</dbReference>
<accession>A0ACA9KLS9</accession>
<evidence type="ECO:0000313" key="1">
    <source>
        <dbReference type="EMBL" id="CAG8479387.1"/>
    </source>
</evidence>
<gene>
    <name evidence="1" type="ORF">ACOLOM_LOCUS1926</name>
</gene>
<name>A0ACA9KLS9_9GLOM</name>
<keyword evidence="2" id="KW-1185">Reference proteome</keyword>
<comment type="caution">
    <text evidence="1">The sequence shown here is derived from an EMBL/GenBank/DDBJ whole genome shotgun (WGS) entry which is preliminary data.</text>
</comment>
<protein>
    <submittedName>
        <fullName evidence="1">10439_t:CDS:1</fullName>
    </submittedName>
</protein>
<reference evidence="1" key="1">
    <citation type="submission" date="2021-06" db="EMBL/GenBank/DDBJ databases">
        <authorList>
            <person name="Kallberg Y."/>
            <person name="Tangrot J."/>
            <person name="Rosling A."/>
        </authorList>
    </citation>
    <scope>NUCLEOTIDE SEQUENCE</scope>
    <source>
        <strain evidence="1">CL356</strain>
    </source>
</reference>
<dbReference type="EMBL" id="CAJVPT010002334">
    <property type="protein sequence ID" value="CAG8479387.1"/>
    <property type="molecule type" value="Genomic_DNA"/>
</dbReference>
<organism evidence="1 2">
    <name type="scientific">Acaulospora colombiana</name>
    <dbReference type="NCBI Taxonomy" id="27376"/>
    <lineage>
        <taxon>Eukaryota</taxon>
        <taxon>Fungi</taxon>
        <taxon>Fungi incertae sedis</taxon>
        <taxon>Mucoromycota</taxon>
        <taxon>Glomeromycotina</taxon>
        <taxon>Glomeromycetes</taxon>
        <taxon>Diversisporales</taxon>
        <taxon>Acaulosporaceae</taxon>
        <taxon>Acaulospora</taxon>
    </lineage>
</organism>